<evidence type="ECO:0000256" key="1">
    <source>
        <dbReference type="ARBA" id="ARBA00001286"/>
    </source>
</evidence>
<dbReference type="KEGG" id="nwa:Nwat_2088"/>
<dbReference type="SUPFAM" id="SSF53155">
    <property type="entry name" value="Methylated DNA-protein cysteine methyltransferase domain"/>
    <property type="match status" value="1"/>
</dbReference>
<dbReference type="InterPro" id="IPR014048">
    <property type="entry name" value="MethylDNA_cys_MeTrfase_DNA-bd"/>
</dbReference>
<evidence type="ECO:0000259" key="7">
    <source>
        <dbReference type="Pfam" id="PF01035"/>
    </source>
</evidence>
<dbReference type="InterPro" id="IPR001497">
    <property type="entry name" value="MethylDNA_cys_MeTrfase_AS"/>
</dbReference>
<evidence type="ECO:0000256" key="6">
    <source>
        <dbReference type="ARBA" id="ARBA00049348"/>
    </source>
</evidence>
<comment type="catalytic activity">
    <reaction evidence="6">
        <text>a 6-O-methyl-2'-deoxyguanosine in DNA + L-cysteinyl-[protein] = S-methyl-L-cysteinyl-[protein] + a 2'-deoxyguanosine in DNA</text>
        <dbReference type="Rhea" id="RHEA:24000"/>
        <dbReference type="Rhea" id="RHEA-COMP:10131"/>
        <dbReference type="Rhea" id="RHEA-COMP:10132"/>
        <dbReference type="Rhea" id="RHEA-COMP:11367"/>
        <dbReference type="Rhea" id="RHEA-COMP:11368"/>
        <dbReference type="ChEBI" id="CHEBI:29950"/>
        <dbReference type="ChEBI" id="CHEBI:82612"/>
        <dbReference type="ChEBI" id="CHEBI:85445"/>
        <dbReference type="ChEBI" id="CHEBI:85448"/>
        <dbReference type="EC" id="2.1.1.63"/>
    </reaction>
</comment>
<dbReference type="Gene3D" id="1.10.10.10">
    <property type="entry name" value="Winged helix-like DNA-binding domain superfamily/Winged helix DNA-binding domain"/>
    <property type="match status" value="1"/>
</dbReference>
<dbReference type="GO" id="GO:0032259">
    <property type="term" value="P:methylation"/>
    <property type="evidence" value="ECO:0007669"/>
    <property type="project" value="UniProtKB-KW"/>
</dbReference>
<dbReference type="PANTHER" id="PTHR10815:SF13">
    <property type="entry name" value="METHYLATED-DNA--PROTEIN-CYSTEINE METHYLTRANSFERASE"/>
    <property type="match status" value="1"/>
</dbReference>
<dbReference type="PANTHER" id="PTHR10815">
    <property type="entry name" value="METHYLATED-DNA--PROTEIN-CYSTEINE METHYLTRANSFERASE"/>
    <property type="match status" value="1"/>
</dbReference>
<organism evidence="8 9">
    <name type="scientific">Nitrosococcus watsoni (strain C-113)</name>
    <dbReference type="NCBI Taxonomy" id="105559"/>
    <lineage>
        <taxon>Bacteria</taxon>
        <taxon>Pseudomonadati</taxon>
        <taxon>Pseudomonadota</taxon>
        <taxon>Gammaproteobacteria</taxon>
        <taxon>Chromatiales</taxon>
        <taxon>Chromatiaceae</taxon>
        <taxon>Nitrosococcus</taxon>
    </lineage>
</organism>
<dbReference type="AlphaFoldDB" id="D8K7P4"/>
<dbReference type="RefSeq" id="WP_013221010.1">
    <property type="nucleotide sequence ID" value="NC_014315.1"/>
</dbReference>
<dbReference type="Gene3D" id="3.30.160.70">
    <property type="entry name" value="Methylated DNA-protein cysteine methyltransferase domain"/>
    <property type="match status" value="1"/>
</dbReference>
<evidence type="ECO:0000256" key="2">
    <source>
        <dbReference type="ARBA" id="ARBA00022603"/>
    </source>
</evidence>
<evidence type="ECO:0000256" key="4">
    <source>
        <dbReference type="ARBA" id="ARBA00022763"/>
    </source>
</evidence>
<comment type="catalytic activity">
    <reaction evidence="1">
        <text>a 4-O-methyl-thymidine in DNA + L-cysteinyl-[protein] = a thymidine in DNA + S-methyl-L-cysteinyl-[protein]</text>
        <dbReference type="Rhea" id="RHEA:53428"/>
        <dbReference type="Rhea" id="RHEA-COMP:10131"/>
        <dbReference type="Rhea" id="RHEA-COMP:10132"/>
        <dbReference type="Rhea" id="RHEA-COMP:13555"/>
        <dbReference type="Rhea" id="RHEA-COMP:13556"/>
        <dbReference type="ChEBI" id="CHEBI:29950"/>
        <dbReference type="ChEBI" id="CHEBI:82612"/>
        <dbReference type="ChEBI" id="CHEBI:137386"/>
        <dbReference type="ChEBI" id="CHEBI:137387"/>
        <dbReference type="EC" id="2.1.1.63"/>
    </reaction>
</comment>
<dbReference type="EMBL" id="CP002086">
    <property type="protein sequence ID" value="ADJ28921.1"/>
    <property type="molecule type" value="Genomic_DNA"/>
</dbReference>
<accession>D8K7P4</accession>
<dbReference type="NCBIfam" id="TIGR00589">
    <property type="entry name" value="ogt"/>
    <property type="match status" value="1"/>
</dbReference>
<evidence type="ECO:0000256" key="5">
    <source>
        <dbReference type="ARBA" id="ARBA00023204"/>
    </source>
</evidence>
<dbReference type="PROSITE" id="PS00374">
    <property type="entry name" value="MGMT"/>
    <property type="match status" value="1"/>
</dbReference>
<proteinExistence type="predicted"/>
<evidence type="ECO:0000313" key="8">
    <source>
        <dbReference type="EMBL" id="ADJ28921.1"/>
    </source>
</evidence>
<gene>
    <name evidence="8" type="ordered locus">Nwat_2088</name>
</gene>
<dbReference type="eggNOG" id="COG0350">
    <property type="taxonomic scope" value="Bacteria"/>
</dbReference>
<evidence type="ECO:0000313" key="9">
    <source>
        <dbReference type="Proteomes" id="UP000000393"/>
    </source>
</evidence>
<dbReference type="GO" id="GO:0003908">
    <property type="term" value="F:methylated-DNA-[protein]-cysteine S-methyltransferase activity"/>
    <property type="evidence" value="ECO:0007669"/>
    <property type="project" value="UniProtKB-EC"/>
</dbReference>
<keyword evidence="9" id="KW-1185">Reference proteome</keyword>
<dbReference type="Proteomes" id="UP000000393">
    <property type="component" value="Chromosome"/>
</dbReference>
<dbReference type="InterPro" id="IPR036388">
    <property type="entry name" value="WH-like_DNA-bd_sf"/>
</dbReference>
<dbReference type="SUPFAM" id="SSF46767">
    <property type="entry name" value="Methylated DNA-protein cysteine methyltransferase, C-terminal domain"/>
    <property type="match status" value="1"/>
</dbReference>
<feature type="domain" description="Methylated-DNA-[protein]-cysteine S-methyltransferase DNA binding" evidence="7">
    <location>
        <begin position="75"/>
        <end position="155"/>
    </location>
</feature>
<keyword evidence="3 8" id="KW-0808">Transferase</keyword>
<dbReference type="STRING" id="105559.Nwat_2088"/>
<protein>
    <submittedName>
        <fullName evidence="8">Methylated-DNA/protein-cysteine methyltransferase</fullName>
    </submittedName>
</protein>
<name>D8K7P4_NITWC</name>
<dbReference type="GO" id="GO:0006281">
    <property type="term" value="P:DNA repair"/>
    <property type="evidence" value="ECO:0007669"/>
    <property type="project" value="UniProtKB-KW"/>
</dbReference>
<dbReference type="OrthoDB" id="9802228at2"/>
<keyword evidence="2 8" id="KW-0489">Methyltransferase</keyword>
<dbReference type="HOGENOM" id="CLU_000445_52_2_6"/>
<evidence type="ECO:0000256" key="3">
    <source>
        <dbReference type="ARBA" id="ARBA00022679"/>
    </source>
</evidence>
<keyword evidence="4" id="KW-0227">DNA damage</keyword>
<dbReference type="CDD" id="cd06445">
    <property type="entry name" value="ATase"/>
    <property type="match status" value="1"/>
</dbReference>
<reference evidence="8 9" key="1">
    <citation type="submission" date="2010-06" db="EMBL/GenBank/DDBJ databases">
        <title>Complete sequence of chromosome of Nitrosococcus watsoni C-113.</title>
        <authorList>
            <consortium name="US DOE Joint Genome Institute"/>
            <person name="Lucas S."/>
            <person name="Copeland A."/>
            <person name="Lapidus A."/>
            <person name="Cheng J.-F."/>
            <person name="Bruce D."/>
            <person name="Goodwin L."/>
            <person name="Pitluck S."/>
            <person name="Malfatti S.A."/>
            <person name="Chain P.S.G."/>
            <person name="Land M."/>
            <person name="Hauser L."/>
            <person name="Kyrpides N."/>
            <person name="Ivanova N."/>
            <person name="Cambell M.A."/>
            <person name="Heidelberg J.F."/>
            <person name="Klotz M.G."/>
            <person name="Woyke T."/>
        </authorList>
    </citation>
    <scope>NUCLEOTIDE SEQUENCE [LARGE SCALE GENOMIC DNA]</scope>
    <source>
        <strain evidence="8 9">C-113</strain>
    </source>
</reference>
<sequence>MVHSVYGAIVATPLGKLGLSTSENTLIGLDFLPLNTPECFPLDSAARAALAQLQAYFADPRVMFTLSLLPQGTVFQKRVWHALCLIPPGSTVTYGKFAEKLKTSPRAIGAACRTNPLPIFIPCHRVISSQGLGGYSGATEGPYLDIKAWLLRHEAKGGR</sequence>
<keyword evidence="5" id="KW-0234">DNA repair</keyword>
<dbReference type="InterPro" id="IPR036631">
    <property type="entry name" value="MGMT_N_sf"/>
</dbReference>
<dbReference type="Pfam" id="PF01035">
    <property type="entry name" value="DNA_binding_1"/>
    <property type="match status" value="1"/>
</dbReference>
<dbReference type="InterPro" id="IPR036217">
    <property type="entry name" value="MethylDNA_cys_MeTrfase_DNAb"/>
</dbReference>